<keyword evidence="5 11" id="KW-0479">Metal-binding</keyword>
<protein>
    <recommendedName>
        <fullName evidence="11">Stress response kinase A</fullName>
        <ecNumber evidence="11">2.7.11.1</ecNumber>
    </recommendedName>
    <alternativeName>
        <fullName evidence="11">Serine/threonine-protein kinase SrkA</fullName>
    </alternativeName>
</protein>
<keyword evidence="2 11" id="KW-0723">Serine/threonine-protein kinase</keyword>
<feature type="binding site" evidence="11">
    <location>
        <position position="218"/>
    </location>
    <ligand>
        <name>Mg(2+)</name>
        <dbReference type="ChEBI" id="CHEBI:18420"/>
    </ligand>
</feature>
<dbReference type="PANTHER" id="PTHR39573">
    <property type="entry name" value="STRESS RESPONSE KINASE A"/>
    <property type="match status" value="1"/>
</dbReference>
<dbReference type="Gene3D" id="3.30.200.70">
    <property type="match status" value="1"/>
</dbReference>
<comment type="cofactor">
    <cofactor evidence="11">
        <name>Mg(2+)</name>
        <dbReference type="ChEBI" id="CHEBI:18420"/>
    </cofactor>
</comment>
<accession>A0ABU9HF37</accession>
<evidence type="ECO:0000256" key="6">
    <source>
        <dbReference type="ARBA" id="ARBA00022741"/>
    </source>
</evidence>
<dbReference type="Gene3D" id="1.10.510.10">
    <property type="entry name" value="Transferase(Phosphotransferase) domain 1"/>
    <property type="match status" value="1"/>
</dbReference>
<dbReference type="PANTHER" id="PTHR39573:SF1">
    <property type="entry name" value="STRESS RESPONSE KINASE A"/>
    <property type="match status" value="1"/>
</dbReference>
<keyword evidence="8 11" id="KW-0067">ATP-binding</keyword>
<dbReference type="RefSeq" id="WP_341628871.1">
    <property type="nucleotide sequence ID" value="NZ_JBAKBA010000042.1"/>
</dbReference>
<evidence type="ECO:0000256" key="3">
    <source>
        <dbReference type="ARBA" id="ARBA00022553"/>
    </source>
</evidence>
<comment type="caution">
    <text evidence="13">The sequence shown here is derived from an EMBL/GenBank/DDBJ whole genome shotgun (WGS) entry which is preliminary data.</text>
</comment>
<dbReference type="InterPro" id="IPR011009">
    <property type="entry name" value="Kinase-like_dom_sf"/>
</dbReference>
<dbReference type="SUPFAM" id="SSF56112">
    <property type="entry name" value="Protein kinase-like (PK-like)"/>
    <property type="match status" value="1"/>
</dbReference>
<dbReference type="InterPro" id="IPR032882">
    <property type="entry name" value="SrkA/RdoA"/>
</dbReference>
<keyword evidence="6 11" id="KW-0547">Nucleotide-binding</keyword>
<proteinExistence type="inferred from homology"/>
<keyword evidence="7 11" id="KW-0418">Kinase</keyword>
<keyword evidence="3 11" id="KW-0597">Phosphoprotein</keyword>
<feature type="active site" evidence="11">
    <location>
        <position position="218"/>
    </location>
</feature>
<comment type="function">
    <text evidence="11">A protein kinase that phosphorylates Ser and Thr residues. Probably acts to suppress the effects of stress linked to accumulation of reactive oxygen species. Probably involved in the extracytoplasmic stress response.</text>
</comment>
<dbReference type="GO" id="GO:0004674">
    <property type="term" value="F:protein serine/threonine kinase activity"/>
    <property type="evidence" value="ECO:0007669"/>
    <property type="project" value="UniProtKB-KW"/>
</dbReference>
<evidence type="ECO:0000259" key="12">
    <source>
        <dbReference type="Pfam" id="PF01636"/>
    </source>
</evidence>
<evidence type="ECO:0000256" key="5">
    <source>
        <dbReference type="ARBA" id="ARBA00022723"/>
    </source>
</evidence>
<keyword evidence="9 11" id="KW-0460">Magnesium</keyword>
<reference evidence="13 14" key="1">
    <citation type="submission" date="2024-02" db="EMBL/GenBank/DDBJ databases">
        <title>Bacteria isolated from the canopy kelp, Nereocystis luetkeana.</title>
        <authorList>
            <person name="Pfister C.A."/>
            <person name="Younker I.T."/>
            <person name="Light S.H."/>
        </authorList>
    </citation>
    <scope>NUCLEOTIDE SEQUENCE [LARGE SCALE GENOMIC DNA]</scope>
    <source>
        <strain evidence="13 14">TI.2.07</strain>
    </source>
</reference>
<comment type="subcellular location">
    <subcellularLocation>
        <location evidence="11">Cytoplasm</location>
    </subcellularLocation>
</comment>
<evidence type="ECO:0000256" key="8">
    <source>
        <dbReference type="ARBA" id="ARBA00022840"/>
    </source>
</evidence>
<sequence>MSSASLTYQKLTPECQLDALASIGIYPETGLLALNSYENRVYSFTDENQHRYVVKFYRPERWNEQQLLEDHTFCERLLNAGLNLSTPLVFEDKTLHSFAGYYFSLFNNLSARSLAVDDIDSLYDVGIALGKLHKIGAKHQFIERPTLNVIEKINLAASDLMNCQHIPNAIKAPLFETIDKIKYKISNAKLSALPMIAIHGDAHASNILLKDGQPYWVDFDDCKMGPAVQDVWMLLNGDRQEQLLQLSMILEGYQEENDFNTDQLAHIESLRTMRIIDYVSWINKRWSDPAFSRNFPWFITDQYWKELLQSLQHQLVLLDEVPLTLQPQY</sequence>
<feature type="site" description="ATP" evidence="11">
    <location>
        <position position="36"/>
    </location>
</feature>
<dbReference type="EC" id="2.7.11.1" evidence="11"/>
<evidence type="ECO:0000256" key="9">
    <source>
        <dbReference type="ARBA" id="ARBA00022842"/>
    </source>
</evidence>
<keyword evidence="10 11" id="KW-0346">Stress response</keyword>
<comment type="catalytic activity">
    <reaction evidence="11">
        <text>L-threonyl-[protein] + ATP = O-phospho-L-threonyl-[protein] + ADP + H(+)</text>
        <dbReference type="Rhea" id="RHEA:46608"/>
        <dbReference type="Rhea" id="RHEA-COMP:11060"/>
        <dbReference type="Rhea" id="RHEA-COMP:11605"/>
        <dbReference type="ChEBI" id="CHEBI:15378"/>
        <dbReference type="ChEBI" id="CHEBI:30013"/>
        <dbReference type="ChEBI" id="CHEBI:30616"/>
        <dbReference type="ChEBI" id="CHEBI:61977"/>
        <dbReference type="ChEBI" id="CHEBI:456216"/>
        <dbReference type="EC" id="2.7.11.1"/>
    </reaction>
</comment>
<evidence type="ECO:0000256" key="1">
    <source>
        <dbReference type="ARBA" id="ARBA00022490"/>
    </source>
</evidence>
<dbReference type="Gene3D" id="1.20.1270.170">
    <property type="match status" value="1"/>
</dbReference>
<organism evidence="13 14">
    <name type="scientific">Psychromonas arctica</name>
    <dbReference type="NCBI Taxonomy" id="168275"/>
    <lineage>
        <taxon>Bacteria</taxon>
        <taxon>Pseudomonadati</taxon>
        <taxon>Pseudomonadota</taxon>
        <taxon>Gammaproteobacteria</taxon>
        <taxon>Alteromonadales</taxon>
        <taxon>Psychromonadaceae</taxon>
        <taxon>Psychromonas</taxon>
    </lineage>
</organism>
<name>A0ABU9HF37_9GAMM</name>
<comment type="catalytic activity">
    <reaction evidence="11">
        <text>L-seryl-[protein] + ATP = O-phospho-L-seryl-[protein] + ADP + H(+)</text>
        <dbReference type="Rhea" id="RHEA:17989"/>
        <dbReference type="Rhea" id="RHEA-COMP:9863"/>
        <dbReference type="Rhea" id="RHEA-COMP:11604"/>
        <dbReference type="ChEBI" id="CHEBI:15378"/>
        <dbReference type="ChEBI" id="CHEBI:29999"/>
        <dbReference type="ChEBI" id="CHEBI:30616"/>
        <dbReference type="ChEBI" id="CHEBI:83421"/>
        <dbReference type="ChEBI" id="CHEBI:456216"/>
        <dbReference type="EC" id="2.7.11.1"/>
    </reaction>
</comment>
<feature type="active site" description="Proton acceptor" evidence="11">
    <location>
        <position position="201"/>
    </location>
</feature>
<evidence type="ECO:0000256" key="2">
    <source>
        <dbReference type="ARBA" id="ARBA00022527"/>
    </source>
</evidence>
<dbReference type="Proteomes" id="UP001366060">
    <property type="component" value="Unassembled WGS sequence"/>
</dbReference>
<gene>
    <name evidence="11" type="primary">srkA</name>
    <name evidence="13" type="ORF">V6255_14860</name>
</gene>
<keyword evidence="14" id="KW-1185">Reference proteome</keyword>
<comment type="similarity">
    <text evidence="11">Belongs to the SrkA/RdoA protein kinase family.</text>
</comment>
<evidence type="ECO:0000313" key="13">
    <source>
        <dbReference type="EMBL" id="MEL0660418.1"/>
    </source>
</evidence>
<feature type="binding site" evidence="11">
    <location>
        <position position="206"/>
    </location>
    <ligand>
        <name>Mg(2+)</name>
        <dbReference type="ChEBI" id="CHEBI:18420"/>
    </ligand>
</feature>
<evidence type="ECO:0000256" key="7">
    <source>
        <dbReference type="ARBA" id="ARBA00022777"/>
    </source>
</evidence>
<keyword evidence="1 11" id="KW-0963">Cytoplasm</keyword>
<dbReference type="HAMAP" id="MF_01497">
    <property type="entry name" value="SrkA_kinase"/>
    <property type="match status" value="1"/>
</dbReference>
<evidence type="ECO:0000313" key="14">
    <source>
        <dbReference type="Proteomes" id="UP001366060"/>
    </source>
</evidence>
<keyword evidence="4 11" id="KW-0808">Transferase</keyword>
<evidence type="ECO:0000256" key="11">
    <source>
        <dbReference type="HAMAP-Rule" id="MF_01497"/>
    </source>
</evidence>
<dbReference type="Pfam" id="PF01636">
    <property type="entry name" value="APH"/>
    <property type="match status" value="1"/>
</dbReference>
<evidence type="ECO:0000256" key="10">
    <source>
        <dbReference type="ARBA" id="ARBA00023016"/>
    </source>
</evidence>
<evidence type="ECO:0000256" key="4">
    <source>
        <dbReference type="ARBA" id="ARBA00022679"/>
    </source>
</evidence>
<comment type="subunit">
    <text evidence="11">Monomer.</text>
</comment>
<feature type="domain" description="Aminoglycoside phosphotransferase" evidence="12">
    <location>
        <begin position="36"/>
        <end position="260"/>
    </location>
</feature>
<dbReference type="EMBL" id="JBAKBA010000042">
    <property type="protein sequence ID" value="MEL0660418.1"/>
    <property type="molecule type" value="Genomic_DNA"/>
</dbReference>
<dbReference type="NCBIfam" id="NF008738">
    <property type="entry name" value="PRK11768.1"/>
    <property type="match status" value="1"/>
</dbReference>
<dbReference type="InterPro" id="IPR002575">
    <property type="entry name" value="Aminoglycoside_PTrfase"/>
</dbReference>